<gene>
    <name evidence="2" type="ORF">LTR84_004600</name>
</gene>
<dbReference type="RefSeq" id="XP_064710799.1">
    <property type="nucleotide sequence ID" value="XM_064848175.1"/>
</dbReference>
<feature type="transmembrane region" description="Helical" evidence="1">
    <location>
        <begin position="407"/>
        <end position="427"/>
    </location>
</feature>
<accession>A0AAV9NMT6</accession>
<keyword evidence="3" id="KW-1185">Reference proteome</keyword>
<dbReference type="PANTHER" id="PTHR35043">
    <property type="entry name" value="TRANSCRIPTION FACTOR DOMAIN-CONTAINING PROTEIN"/>
    <property type="match status" value="1"/>
</dbReference>
<dbReference type="PANTHER" id="PTHR35043:SF7">
    <property type="entry name" value="TRANSCRIPTION FACTOR DOMAIN-CONTAINING PROTEIN"/>
    <property type="match status" value="1"/>
</dbReference>
<dbReference type="EMBL" id="JAVRRD010000002">
    <property type="protein sequence ID" value="KAK5062527.1"/>
    <property type="molecule type" value="Genomic_DNA"/>
</dbReference>
<protein>
    <submittedName>
        <fullName evidence="2">Uncharacterized protein</fullName>
    </submittedName>
</protein>
<evidence type="ECO:0000313" key="3">
    <source>
        <dbReference type="Proteomes" id="UP001358417"/>
    </source>
</evidence>
<name>A0AAV9NMT6_9EURO</name>
<reference evidence="2 3" key="1">
    <citation type="submission" date="2023-08" db="EMBL/GenBank/DDBJ databases">
        <title>Black Yeasts Isolated from many extreme environments.</title>
        <authorList>
            <person name="Coleine C."/>
            <person name="Stajich J.E."/>
            <person name="Selbmann L."/>
        </authorList>
    </citation>
    <scope>NUCLEOTIDE SEQUENCE [LARGE SCALE GENOMIC DNA]</scope>
    <source>
        <strain evidence="2 3">CCFEE 5792</strain>
    </source>
</reference>
<keyword evidence="1" id="KW-0472">Membrane</keyword>
<proteinExistence type="predicted"/>
<comment type="caution">
    <text evidence="2">The sequence shown here is derived from an EMBL/GenBank/DDBJ whole genome shotgun (WGS) entry which is preliminary data.</text>
</comment>
<organism evidence="2 3">
    <name type="scientific">Exophiala bonariae</name>
    <dbReference type="NCBI Taxonomy" id="1690606"/>
    <lineage>
        <taxon>Eukaryota</taxon>
        <taxon>Fungi</taxon>
        <taxon>Dikarya</taxon>
        <taxon>Ascomycota</taxon>
        <taxon>Pezizomycotina</taxon>
        <taxon>Eurotiomycetes</taxon>
        <taxon>Chaetothyriomycetidae</taxon>
        <taxon>Chaetothyriales</taxon>
        <taxon>Herpotrichiellaceae</taxon>
        <taxon>Exophiala</taxon>
    </lineage>
</organism>
<sequence length="486" mass="55064">MKSFKPNCTLPHDSYGYVSGVDIRSTLDIVWSCLGILLLCTWQIQHLNVPRQISSTTVSERARRYLYQTCIKAKWMVITVLAPEIISGKACADWLSAKGNVRKMNESSFTELAEGTVQWTYTHSFFADMGGIEIHFPPRTTLHVDQDPKEVGSAEHAPFISLAMRAAKKDLQEFSVRQALAPWSSGLVDWRADPVNERLVVEALQSATAADLKLNHLYREWFENLAVLQGNIWILDANQLRLAREQGVIKCLPNIREDDLGDRDKSDALIKFLSVLQVLWLIIELIVRKSQDLGSSQLEIVTVAYAACSAATYALLLYKPQGVQQPFAVVASRYPTPLEMIKIAAEGPFPYIYGRQGHWMPNNAFHYVEFWVYFRGFLVGSVLGATIFGCIHCIAWNFTFPTQVERLLWRIASVLTVAVPWITMAVNPFTTSSRIVDRIWWGFLFSSAGVYIVARLFITVEIFRTLYFLPPNAYTATWSINFPQFG</sequence>
<dbReference type="AlphaFoldDB" id="A0AAV9NMT6"/>
<dbReference type="Proteomes" id="UP001358417">
    <property type="component" value="Unassembled WGS sequence"/>
</dbReference>
<keyword evidence="1" id="KW-0812">Transmembrane</keyword>
<feature type="transmembrane region" description="Helical" evidence="1">
    <location>
        <begin position="370"/>
        <end position="395"/>
    </location>
</feature>
<evidence type="ECO:0000313" key="2">
    <source>
        <dbReference type="EMBL" id="KAK5062527.1"/>
    </source>
</evidence>
<keyword evidence="1" id="KW-1133">Transmembrane helix</keyword>
<evidence type="ECO:0000256" key="1">
    <source>
        <dbReference type="SAM" id="Phobius"/>
    </source>
</evidence>
<feature type="transmembrane region" description="Helical" evidence="1">
    <location>
        <begin position="439"/>
        <end position="458"/>
    </location>
</feature>
<dbReference type="GeneID" id="89972778"/>